<feature type="coiled-coil region" evidence="9">
    <location>
        <begin position="160"/>
        <end position="187"/>
    </location>
</feature>
<dbReference type="STRING" id="6336.A0A0V0RR28"/>
<dbReference type="InterPro" id="IPR050589">
    <property type="entry name" value="Ikaros_C2H2-ZF"/>
</dbReference>
<dbReference type="GO" id="GO:0003700">
    <property type="term" value="F:DNA-binding transcription factor activity"/>
    <property type="evidence" value="ECO:0007669"/>
    <property type="project" value="TreeGrafter"/>
</dbReference>
<name>A0A0V0RR28_9BILA</name>
<evidence type="ECO:0000256" key="4">
    <source>
        <dbReference type="ARBA" id="ARBA00022771"/>
    </source>
</evidence>
<dbReference type="PROSITE" id="PS00028">
    <property type="entry name" value="ZINC_FINGER_C2H2_1"/>
    <property type="match status" value="3"/>
</dbReference>
<evidence type="ECO:0000256" key="8">
    <source>
        <dbReference type="PROSITE-ProRule" id="PRU00042"/>
    </source>
</evidence>
<evidence type="ECO:0000313" key="11">
    <source>
        <dbReference type="EMBL" id="KRX16840.1"/>
    </source>
</evidence>
<evidence type="ECO:0000259" key="10">
    <source>
        <dbReference type="PROSITE" id="PS50157"/>
    </source>
</evidence>
<keyword evidence="12" id="KW-1185">Reference proteome</keyword>
<evidence type="ECO:0000256" key="7">
    <source>
        <dbReference type="ARBA" id="ARBA00023242"/>
    </source>
</evidence>
<dbReference type="Gene3D" id="3.30.160.60">
    <property type="entry name" value="Classic Zinc Finger"/>
    <property type="match status" value="3"/>
</dbReference>
<proteinExistence type="predicted"/>
<keyword evidence="6" id="KW-0238">DNA-binding</keyword>
<keyword evidence="2" id="KW-0479">Metal-binding</keyword>
<organism evidence="11 12">
    <name type="scientific">Trichinella nelsoni</name>
    <dbReference type="NCBI Taxonomy" id="6336"/>
    <lineage>
        <taxon>Eukaryota</taxon>
        <taxon>Metazoa</taxon>
        <taxon>Ecdysozoa</taxon>
        <taxon>Nematoda</taxon>
        <taxon>Enoplea</taxon>
        <taxon>Dorylaimia</taxon>
        <taxon>Trichinellida</taxon>
        <taxon>Trichinellidae</taxon>
        <taxon>Trichinella</taxon>
    </lineage>
</organism>
<evidence type="ECO:0000256" key="3">
    <source>
        <dbReference type="ARBA" id="ARBA00022737"/>
    </source>
</evidence>
<keyword evidence="7" id="KW-0539">Nucleus</keyword>
<gene>
    <name evidence="11" type="primary">ZNF619</name>
    <name evidence="11" type="ORF">T07_11326</name>
</gene>
<evidence type="ECO:0000256" key="6">
    <source>
        <dbReference type="ARBA" id="ARBA00023125"/>
    </source>
</evidence>
<protein>
    <submittedName>
        <fullName evidence="11">Zinc finger protein</fullName>
    </submittedName>
</protein>
<dbReference type="InterPro" id="IPR013087">
    <property type="entry name" value="Znf_C2H2_type"/>
</dbReference>
<dbReference type="GO" id="GO:0005634">
    <property type="term" value="C:nucleus"/>
    <property type="evidence" value="ECO:0007669"/>
    <property type="project" value="UniProtKB-SubCell"/>
</dbReference>
<feature type="domain" description="C2H2-type" evidence="10">
    <location>
        <begin position="93"/>
        <end position="120"/>
    </location>
</feature>
<accession>A0A0V0RR28</accession>
<dbReference type="EMBL" id="JYDL01000099">
    <property type="protein sequence ID" value="KRX16840.1"/>
    <property type="molecule type" value="Genomic_DNA"/>
</dbReference>
<dbReference type="Proteomes" id="UP000054630">
    <property type="component" value="Unassembled WGS sequence"/>
</dbReference>
<keyword evidence="4 8" id="KW-0863">Zinc-finger</keyword>
<evidence type="ECO:0000256" key="5">
    <source>
        <dbReference type="ARBA" id="ARBA00022833"/>
    </source>
</evidence>
<dbReference type="FunFam" id="3.30.160.60:FF:000446">
    <property type="entry name" value="Zinc finger protein"/>
    <property type="match status" value="1"/>
</dbReference>
<dbReference type="SMART" id="SM00355">
    <property type="entry name" value="ZnF_C2H2"/>
    <property type="match status" value="3"/>
</dbReference>
<dbReference type="OrthoDB" id="8114442at2759"/>
<keyword evidence="3" id="KW-0677">Repeat</keyword>
<dbReference type="PROSITE" id="PS50157">
    <property type="entry name" value="ZINC_FINGER_C2H2_2"/>
    <property type="match status" value="3"/>
</dbReference>
<dbReference type="GO" id="GO:0008270">
    <property type="term" value="F:zinc ion binding"/>
    <property type="evidence" value="ECO:0007669"/>
    <property type="project" value="UniProtKB-KW"/>
</dbReference>
<dbReference type="PANTHER" id="PTHR24404">
    <property type="entry name" value="ZINC FINGER PROTEIN"/>
    <property type="match status" value="1"/>
</dbReference>
<dbReference type="GO" id="GO:0000122">
    <property type="term" value="P:negative regulation of transcription by RNA polymerase II"/>
    <property type="evidence" value="ECO:0007669"/>
    <property type="project" value="UniProtKB-ARBA"/>
</dbReference>
<evidence type="ECO:0000313" key="12">
    <source>
        <dbReference type="Proteomes" id="UP000054630"/>
    </source>
</evidence>
<evidence type="ECO:0000256" key="1">
    <source>
        <dbReference type="ARBA" id="ARBA00004123"/>
    </source>
</evidence>
<feature type="domain" description="C2H2-type" evidence="10">
    <location>
        <begin position="65"/>
        <end position="92"/>
    </location>
</feature>
<reference evidence="11 12" key="1">
    <citation type="submission" date="2015-01" db="EMBL/GenBank/DDBJ databases">
        <title>Evolution of Trichinella species and genotypes.</title>
        <authorList>
            <person name="Korhonen P.K."/>
            <person name="Edoardo P."/>
            <person name="Giuseppe L.R."/>
            <person name="Gasser R.B."/>
        </authorList>
    </citation>
    <scope>NUCLEOTIDE SEQUENCE [LARGE SCALE GENOMIC DNA]</scope>
    <source>
        <strain evidence="11">ISS37</strain>
    </source>
</reference>
<evidence type="ECO:0000256" key="9">
    <source>
        <dbReference type="SAM" id="Coils"/>
    </source>
</evidence>
<dbReference type="GO" id="GO:0000978">
    <property type="term" value="F:RNA polymerase II cis-regulatory region sequence-specific DNA binding"/>
    <property type="evidence" value="ECO:0007669"/>
    <property type="project" value="TreeGrafter"/>
</dbReference>
<evidence type="ECO:0000256" key="2">
    <source>
        <dbReference type="ARBA" id="ARBA00022723"/>
    </source>
</evidence>
<keyword evidence="9" id="KW-0175">Coiled coil</keyword>
<dbReference type="AlphaFoldDB" id="A0A0V0RR28"/>
<dbReference type="PANTHER" id="PTHR24404:SF114">
    <property type="entry name" value="KLUMPFUSS, ISOFORM B-RELATED"/>
    <property type="match status" value="1"/>
</dbReference>
<sequence>MKPMKFFKFPEKPISAKMEFMGVNRSETIRRVQQTYCGASQLRHKKFHRRILFEHQVHFQMEMNYFCEWCNKDFPTCSRYQMHMNIHSGIRPFVCQTCGKRFNNLGAKHNHMKMHSSVLPYECPLCQKAFHWELSLKQHLKSHANHRHITDIMVDTIYQKQIEQQKLKKKEEKKRQLMNQIRLKQSSLVNSERVSQPVVKNENSQEAAACSLNTTYPANTPNMASSRSLIHQLQSSAHTIAGLGRKVNMPSMAHHAVQKTAVYNTNTISAGRRNNAIPRPPLPTIVGLGQNGYNTHNHTHPYYGTYKMIKTENSEENQNFGGSRVNMPSVAHQAFQKTAPYNPNTTFAAKRNNAIPRPPLPTIVGLGQNEYNTNNYPHPYYGTYKMIKTENSDENLNFGVNMPSVAHQAFQKTATYNPNATSANKRIPEIPGCAFPEIS</sequence>
<comment type="subcellular location">
    <subcellularLocation>
        <location evidence="1">Nucleus</location>
    </subcellularLocation>
</comment>
<feature type="domain" description="C2H2-type" evidence="10">
    <location>
        <begin position="121"/>
        <end position="148"/>
    </location>
</feature>
<dbReference type="InterPro" id="IPR036236">
    <property type="entry name" value="Znf_C2H2_sf"/>
</dbReference>
<comment type="caution">
    <text evidence="11">The sequence shown here is derived from an EMBL/GenBank/DDBJ whole genome shotgun (WGS) entry which is preliminary data.</text>
</comment>
<keyword evidence="5" id="KW-0862">Zinc</keyword>
<dbReference type="SUPFAM" id="SSF57667">
    <property type="entry name" value="beta-beta-alpha zinc fingers"/>
    <property type="match status" value="2"/>
</dbReference>